<accession>A0ABS7YRW9</accession>
<keyword evidence="1" id="KW-0472">Membrane</keyword>
<evidence type="ECO:0000256" key="1">
    <source>
        <dbReference type="SAM" id="Phobius"/>
    </source>
</evidence>
<keyword evidence="1" id="KW-1133">Transmembrane helix</keyword>
<organism evidence="3 4">
    <name type="scientific">Vibrio tritonius</name>
    <dbReference type="NCBI Taxonomy" id="1435069"/>
    <lineage>
        <taxon>Bacteria</taxon>
        <taxon>Pseudomonadati</taxon>
        <taxon>Pseudomonadota</taxon>
        <taxon>Gammaproteobacteria</taxon>
        <taxon>Vibrionales</taxon>
        <taxon>Vibrionaceae</taxon>
        <taxon>Vibrio</taxon>
    </lineage>
</organism>
<feature type="transmembrane region" description="Helical" evidence="1">
    <location>
        <begin position="100"/>
        <end position="122"/>
    </location>
</feature>
<evidence type="ECO:0000313" key="3">
    <source>
        <dbReference type="EMBL" id="MCA2018437.1"/>
    </source>
</evidence>
<evidence type="ECO:0000313" key="4">
    <source>
        <dbReference type="Proteomes" id="UP001199044"/>
    </source>
</evidence>
<dbReference type="Pfam" id="PF09335">
    <property type="entry name" value="VTT_dom"/>
    <property type="match status" value="1"/>
</dbReference>
<keyword evidence="4" id="KW-1185">Reference proteome</keyword>
<feature type="transmembrane region" description="Helical" evidence="1">
    <location>
        <begin position="12"/>
        <end position="34"/>
    </location>
</feature>
<dbReference type="Proteomes" id="UP001199044">
    <property type="component" value="Unassembled WGS sequence"/>
</dbReference>
<comment type="caution">
    <text evidence="3">The sequence shown here is derived from an EMBL/GenBank/DDBJ whole genome shotgun (WGS) entry which is preliminary data.</text>
</comment>
<dbReference type="EMBL" id="JAIWIU010000170">
    <property type="protein sequence ID" value="MCA2018437.1"/>
    <property type="molecule type" value="Genomic_DNA"/>
</dbReference>
<name>A0ABS7YRW9_9VIBR</name>
<protein>
    <submittedName>
        <fullName evidence="3">DedA family protein</fullName>
    </submittedName>
</protein>
<gene>
    <name evidence="3" type="ORF">LDJ79_20135</name>
</gene>
<keyword evidence="1" id="KW-0812">Transmembrane</keyword>
<dbReference type="PANTHER" id="PTHR42709">
    <property type="entry name" value="ALKALINE PHOSPHATASE LIKE PROTEIN"/>
    <property type="match status" value="1"/>
</dbReference>
<evidence type="ECO:0000259" key="2">
    <source>
        <dbReference type="Pfam" id="PF09335"/>
    </source>
</evidence>
<dbReference type="InterPro" id="IPR032816">
    <property type="entry name" value="VTT_dom"/>
</dbReference>
<dbReference type="InterPro" id="IPR051311">
    <property type="entry name" value="DedA_domain"/>
</dbReference>
<reference evidence="4" key="1">
    <citation type="submission" date="2023-07" db="EMBL/GenBank/DDBJ databases">
        <title>Molecular identification of indigenous halophilic bacteria isolated from red sea cost, biodegradation of synthetic dyes and assessment of degraded metabolite toxicity.</title>
        <authorList>
            <person name="Chaieb K."/>
            <person name="Altayb H.N."/>
        </authorList>
    </citation>
    <scope>NUCLEOTIDE SEQUENCE [LARGE SCALE GENOMIC DNA]</scope>
    <source>
        <strain evidence="4">K20</strain>
    </source>
</reference>
<feature type="transmembrane region" description="Helical" evidence="1">
    <location>
        <begin position="128"/>
        <end position="151"/>
    </location>
</feature>
<dbReference type="RefSeq" id="WP_225251856.1">
    <property type="nucleotide sequence ID" value="NZ_JAIWIU010000170.1"/>
</dbReference>
<sequence length="152" mass="16816">MLNHLASLLSDLWLLFSSSPLWVLGGSGFLSATLLPGGSEAAFIATLSLHQYSLYLVIFIATLGNTLGGLTNYWIGLWLPNRAAQNPHHRVINWLSRYGYWALLLSWLPVVGDPLCLVAGWLKMRFLPALLMIALGKAARYLLLALVFNGFF</sequence>
<dbReference type="PANTHER" id="PTHR42709:SF4">
    <property type="entry name" value="INNER MEMBRANE PROTEIN YQAA"/>
    <property type="match status" value="1"/>
</dbReference>
<feature type="domain" description="VTT" evidence="2">
    <location>
        <begin position="44"/>
        <end position="147"/>
    </location>
</feature>
<proteinExistence type="predicted"/>
<feature type="transmembrane region" description="Helical" evidence="1">
    <location>
        <begin position="54"/>
        <end position="79"/>
    </location>
</feature>